<gene>
    <name evidence="4" type="ORF">V8G54_005642</name>
</gene>
<dbReference type="InterPro" id="IPR017853">
    <property type="entry name" value="GH"/>
</dbReference>
<evidence type="ECO:0000313" key="5">
    <source>
        <dbReference type="Proteomes" id="UP001374535"/>
    </source>
</evidence>
<evidence type="ECO:0000259" key="3">
    <source>
        <dbReference type="Pfam" id="PF00933"/>
    </source>
</evidence>
<dbReference type="Pfam" id="PF00933">
    <property type="entry name" value="Glyco_hydro_3"/>
    <property type="match status" value="1"/>
</dbReference>
<dbReference type="PANTHER" id="PTHR42721:SF3">
    <property type="entry name" value="BETA-D-XYLOSIDASE 5-RELATED"/>
    <property type="match status" value="1"/>
</dbReference>
<feature type="domain" description="Glycoside hydrolase family 3 N-terminal" evidence="3">
    <location>
        <begin position="5"/>
        <end position="95"/>
    </location>
</feature>
<organism evidence="4 5">
    <name type="scientific">Vigna mungo</name>
    <name type="common">Black gram</name>
    <name type="synonym">Phaseolus mungo</name>
    <dbReference type="NCBI Taxonomy" id="3915"/>
    <lineage>
        <taxon>Eukaryota</taxon>
        <taxon>Viridiplantae</taxon>
        <taxon>Streptophyta</taxon>
        <taxon>Embryophyta</taxon>
        <taxon>Tracheophyta</taxon>
        <taxon>Spermatophyta</taxon>
        <taxon>Magnoliopsida</taxon>
        <taxon>eudicotyledons</taxon>
        <taxon>Gunneridae</taxon>
        <taxon>Pentapetalae</taxon>
        <taxon>rosids</taxon>
        <taxon>fabids</taxon>
        <taxon>Fabales</taxon>
        <taxon>Fabaceae</taxon>
        <taxon>Papilionoideae</taxon>
        <taxon>50 kb inversion clade</taxon>
        <taxon>NPAAA clade</taxon>
        <taxon>indigoferoid/millettioid clade</taxon>
        <taxon>Phaseoleae</taxon>
        <taxon>Vigna</taxon>
    </lineage>
</organism>
<dbReference type="GO" id="GO:0046556">
    <property type="term" value="F:alpha-L-arabinofuranosidase activity"/>
    <property type="evidence" value="ECO:0007669"/>
    <property type="project" value="TreeGrafter"/>
</dbReference>
<dbReference type="Gene3D" id="3.20.20.300">
    <property type="entry name" value="Glycoside hydrolase, family 3, N-terminal domain"/>
    <property type="match status" value="1"/>
</dbReference>
<sequence length="104" mass="11297">MLALQDLADTYQPPFQSCVQQGGASGIMCAYNRVNGVPSCADFNLLTKTVRKKWHFRGYITSDCGAVGIIHDQQGFAKSAEDAVADVLRAGMSLLSWSLIKTIK</sequence>
<dbReference type="InterPro" id="IPR036962">
    <property type="entry name" value="Glyco_hydro_3_N_sf"/>
</dbReference>
<evidence type="ECO:0000256" key="2">
    <source>
        <dbReference type="ARBA" id="ARBA00022801"/>
    </source>
</evidence>
<dbReference type="GO" id="GO:0009044">
    <property type="term" value="F:xylan 1,4-beta-xylosidase activity"/>
    <property type="evidence" value="ECO:0007669"/>
    <property type="project" value="InterPro"/>
</dbReference>
<dbReference type="EMBL" id="CP144699">
    <property type="protein sequence ID" value="WVZ18320.1"/>
    <property type="molecule type" value="Genomic_DNA"/>
</dbReference>
<dbReference type="GO" id="GO:0009505">
    <property type="term" value="C:plant-type cell wall"/>
    <property type="evidence" value="ECO:0007669"/>
    <property type="project" value="TreeGrafter"/>
</dbReference>
<evidence type="ECO:0000256" key="1">
    <source>
        <dbReference type="ARBA" id="ARBA00005336"/>
    </source>
</evidence>
<keyword evidence="5" id="KW-1185">Reference proteome</keyword>
<proteinExistence type="inferred from homology"/>
<comment type="similarity">
    <text evidence="1">Belongs to the glycosyl hydrolase 3 family.</text>
</comment>
<dbReference type="PANTHER" id="PTHR42721">
    <property type="entry name" value="SUGAR HYDROLASE-RELATED"/>
    <property type="match status" value="1"/>
</dbReference>
<name>A0AAQ3NYM9_VIGMU</name>
<dbReference type="InterPro" id="IPR001764">
    <property type="entry name" value="Glyco_hydro_3_N"/>
</dbReference>
<keyword evidence="2" id="KW-0378">Hydrolase</keyword>
<dbReference type="SUPFAM" id="SSF51445">
    <property type="entry name" value="(Trans)glycosidases"/>
    <property type="match status" value="1"/>
</dbReference>
<reference evidence="4 5" key="1">
    <citation type="journal article" date="2023" name="Life. Sci Alliance">
        <title>Evolutionary insights into 3D genome organization and epigenetic landscape of Vigna mungo.</title>
        <authorList>
            <person name="Junaid A."/>
            <person name="Singh B."/>
            <person name="Bhatia S."/>
        </authorList>
    </citation>
    <scope>NUCLEOTIDE SEQUENCE [LARGE SCALE GENOMIC DNA]</scope>
    <source>
        <strain evidence="4">Urdbean</strain>
    </source>
</reference>
<protein>
    <recommendedName>
        <fullName evidence="3">Glycoside hydrolase family 3 N-terminal domain-containing protein</fullName>
    </recommendedName>
</protein>
<dbReference type="GO" id="GO:0045493">
    <property type="term" value="P:xylan catabolic process"/>
    <property type="evidence" value="ECO:0007669"/>
    <property type="project" value="InterPro"/>
</dbReference>
<evidence type="ECO:0000313" key="4">
    <source>
        <dbReference type="EMBL" id="WVZ18320.1"/>
    </source>
</evidence>
<accession>A0AAQ3NYM9</accession>
<dbReference type="GO" id="GO:0031222">
    <property type="term" value="P:arabinan catabolic process"/>
    <property type="evidence" value="ECO:0007669"/>
    <property type="project" value="TreeGrafter"/>
</dbReference>
<dbReference type="Proteomes" id="UP001374535">
    <property type="component" value="Chromosome 2"/>
</dbReference>
<dbReference type="InterPro" id="IPR044993">
    <property type="entry name" value="BXL"/>
</dbReference>
<dbReference type="AlphaFoldDB" id="A0AAQ3NYM9"/>